<protein>
    <submittedName>
        <fullName evidence="2">BTB/POZ domain-containing protein 6</fullName>
    </submittedName>
</protein>
<feature type="domain" description="BTB" evidence="1">
    <location>
        <begin position="1"/>
        <end position="38"/>
    </location>
</feature>
<name>A0A210R0R3_MIZYE</name>
<keyword evidence="3" id="KW-1185">Reference proteome</keyword>
<dbReference type="GO" id="GO:0022008">
    <property type="term" value="P:neurogenesis"/>
    <property type="evidence" value="ECO:0007669"/>
    <property type="project" value="TreeGrafter"/>
</dbReference>
<accession>A0A210R0R3</accession>
<evidence type="ECO:0000259" key="1">
    <source>
        <dbReference type="PROSITE" id="PS50097"/>
    </source>
</evidence>
<dbReference type="Gene3D" id="1.25.40.420">
    <property type="match status" value="1"/>
</dbReference>
<dbReference type="GO" id="GO:0005829">
    <property type="term" value="C:cytosol"/>
    <property type="evidence" value="ECO:0007669"/>
    <property type="project" value="TreeGrafter"/>
</dbReference>
<proteinExistence type="predicted"/>
<dbReference type="PANTHER" id="PTHR45774:SF4">
    <property type="entry name" value="AXUNDEAD, ISOFORM F"/>
    <property type="match status" value="1"/>
</dbReference>
<organism evidence="2 3">
    <name type="scientific">Mizuhopecten yessoensis</name>
    <name type="common">Japanese scallop</name>
    <name type="synonym">Patinopecten yessoensis</name>
    <dbReference type="NCBI Taxonomy" id="6573"/>
    <lineage>
        <taxon>Eukaryota</taxon>
        <taxon>Metazoa</taxon>
        <taxon>Spiralia</taxon>
        <taxon>Lophotrochozoa</taxon>
        <taxon>Mollusca</taxon>
        <taxon>Bivalvia</taxon>
        <taxon>Autobranchia</taxon>
        <taxon>Pteriomorphia</taxon>
        <taxon>Pectinida</taxon>
        <taxon>Pectinoidea</taxon>
        <taxon>Pectinidae</taxon>
        <taxon>Mizuhopecten</taxon>
    </lineage>
</organism>
<dbReference type="InterPro" id="IPR011705">
    <property type="entry name" value="BACK"/>
</dbReference>
<comment type="caution">
    <text evidence="2">The sequence shown here is derived from an EMBL/GenBank/DDBJ whole genome shotgun (WGS) entry which is preliminary data.</text>
</comment>
<dbReference type="SMART" id="SM00875">
    <property type="entry name" value="BACK"/>
    <property type="match status" value="1"/>
</dbReference>
<dbReference type="Pfam" id="PF00651">
    <property type="entry name" value="BTB"/>
    <property type="match status" value="1"/>
</dbReference>
<gene>
    <name evidence="2" type="ORF">KP79_PYT22819</name>
</gene>
<dbReference type="EMBL" id="NEDP02000966">
    <property type="protein sequence ID" value="OWF54613.1"/>
    <property type="molecule type" value="Genomic_DNA"/>
</dbReference>
<dbReference type="PANTHER" id="PTHR45774">
    <property type="entry name" value="BTB/POZ DOMAIN-CONTAINING"/>
    <property type="match status" value="1"/>
</dbReference>
<evidence type="ECO:0000313" key="3">
    <source>
        <dbReference type="Proteomes" id="UP000242188"/>
    </source>
</evidence>
<dbReference type="AlphaFoldDB" id="A0A210R0R3"/>
<dbReference type="Pfam" id="PF07707">
    <property type="entry name" value="BACK"/>
    <property type="match status" value="1"/>
</dbReference>
<dbReference type="Proteomes" id="UP000242188">
    <property type="component" value="Unassembled WGS sequence"/>
</dbReference>
<dbReference type="OrthoDB" id="9979965at2759"/>
<reference evidence="2 3" key="1">
    <citation type="journal article" date="2017" name="Nat. Ecol. Evol.">
        <title>Scallop genome provides insights into evolution of bilaterian karyotype and development.</title>
        <authorList>
            <person name="Wang S."/>
            <person name="Zhang J."/>
            <person name="Jiao W."/>
            <person name="Li J."/>
            <person name="Xun X."/>
            <person name="Sun Y."/>
            <person name="Guo X."/>
            <person name="Huan P."/>
            <person name="Dong B."/>
            <person name="Zhang L."/>
            <person name="Hu X."/>
            <person name="Sun X."/>
            <person name="Wang J."/>
            <person name="Zhao C."/>
            <person name="Wang Y."/>
            <person name="Wang D."/>
            <person name="Huang X."/>
            <person name="Wang R."/>
            <person name="Lv J."/>
            <person name="Li Y."/>
            <person name="Zhang Z."/>
            <person name="Liu B."/>
            <person name="Lu W."/>
            <person name="Hui Y."/>
            <person name="Liang J."/>
            <person name="Zhou Z."/>
            <person name="Hou R."/>
            <person name="Li X."/>
            <person name="Liu Y."/>
            <person name="Li H."/>
            <person name="Ning X."/>
            <person name="Lin Y."/>
            <person name="Zhao L."/>
            <person name="Xing Q."/>
            <person name="Dou J."/>
            <person name="Li Y."/>
            <person name="Mao J."/>
            <person name="Guo H."/>
            <person name="Dou H."/>
            <person name="Li T."/>
            <person name="Mu C."/>
            <person name="Jiang W."/>
            <person name="Fu Q."/>
            <person name="Fu X."/>
            <person name="Miao Y."/>
            <person name="Liu J."/>
            <person name="Yu Q."/>
            <person name="Li R."/>
            <person name="Liao H."/>
            <person name="Li X."/>
            <person name="Kong Y."/>
            <person name="Jiang Z."/>
            <person name="Chourrout D."/>
            <person name="Li R."/>
            <person name="Bao Z."/>
        </authorList>
    </citation>
    <scope>NUCLEOTIDE SEQUENCE [LARGE SCALE GENOMIC DNA]</scope>
    <source>
        <strain evidence="2 3">PY_sf001</strain>
    </source>
</reference>
<dbReference type="InterPro" id="IPR011333">
    <property type="entry name" value="SKP1/BTB/POZ_sf"/>
</dbReference>
<dbReference type="InterPro" id="IPR000210">
    <property type="entry name" value="BTB/POZ_dom"/>
</dbReference>
<dbReference type="PROSITE" id="PS50097">
    <property type="entry name" value="BTB"/>
    <property type="match status" value="1"/>
</dbReference>
<dbReference type="SUPFAM" id="SSF54695">
    <property type="entry name" value="POZ domain"/>
    <property type="match status" value="1"/>
</dbReference>
<evidence type="ECO:0000313" key="2">
    <source>
        <dbReference type="EMBL" id="OWF54613.1"/>
    </source>
</evidence>
<sequence length="212" mass="24145">MFEGNLAEKGEIAIPDIEQEVFTMFLRYLYTDTIELTVNTATSVLSAARKYMVDRLVKECETFLKSSLTTDNVCLLLEQAHIYTEESIREDCVNMIARSPEEVLKSTSFVDLCGVCVKSIAESVDLAVEESVVYEAVIRWSEAECGRQGLELTDTNRRNVLGDILYTVRFPIMDTKYLLQHVITRDVLTTEHLVSVMRFSRTTKHIRVQNSA</sequence>
<dbReference type="Gene3D" id="3.30.710.10">
    <property type="entry name" value="Potassium Channel Kv1.1, Chain A"/>
    <property type="match status" value="1"/>
</dbReference>